<dbReference type="PANTHER" id="PTHR42998:SF1">
    <property type="entry name" value="TYPE I RESTRICTION ENZYME HINDI METHYLASE SUBUNIT"/>
    <property type="match status" value="1"/>
</dbReference>
<dbReference type="SUPFAM" id="SSF53335">
    <property type="entry name" value="S-adenosyl-L-methionine-dependent methyltransferases"/>
    <property type="match status" value="1"/>
</dbReference>
<dbReference type="EMBL" id="BARW01028166">
    <property type="protein sequence ID" value="GAJ09969.1"/>
    <property type="molecule type" value="Genomic_DNA"/>
</dbReference>
<proteinExistence type="predicted"/>
<accession>X1TXL6</accession>
<name>X1TXL6_9ZZZZ</name>
<gene>
    <name evidence="4" type="ORF">S12H4_45540</name>
</gene>
<dbReference type="AlphaFoldDB" id="X1TXL6"/>
<keyword evidence="2" id="KW-1133">Transmembrane helix</keyword>
<dbReference type="GO" id="GO:0008170">
    <property type="term" value="F:N-methyltransferase activity"/>
    <property type="evidence" value="ECO:0007669"/>
    <property type="project" value="InterPro"/>
</dbReference>
<evidence type="ECO:0000259" key="3">
    <source>
        <dbReference type="Pfam" id="PF02384"/>
    </source>
</evidence>
<sequence>WIQVFYSSLNKNGRAGFVMANSASDARASELEIRKQLIEDRAVDVMVAIGSNFFYTVTLPCTLWFLDKGKKNTNRKDKVLFIDARHIYRQIDRAHRDFTPQQIEFLANIVRLYRGEGPENLHDSEEMLKEAFPDGKYADHNGLCKAVTIENIEAQGWSLNPGRYVGVADRDEEDFDFKERLEQLNEELETLNAEARELEERIAGNVGKLMEGE</sequence>
<reference evidence="4" key="1">
    <citation type="journal article" date="2014" name="Front. Microbiol.">
        <title>High frequency of phylogenetically diverse reductive dehalogenase-homologous genes in deep subseafloor sedimentary metagenomes.</title>
        <authorList>
            <person name="Kawai M."/>
            <person name="Futagami T."/>
            <person name="Toyoda A."/>
            <person name="Takaki Y."/>
            <person name="Nishi S."/>
            <person name="Hori S."/>
            <person name="Arai W."/>
            <person name="Tsubouchi T."/>
            <person name="Morono Y."/>
            <person name="Uchiyama I."/>
            <person name="Ito T."/>
            <person name="Fujiyama A."/>
            <person name="Inagaki F."/>
            <person name="Takami H."/>
        </authorList>
    </citation>
    <scope>NUCLEOTIDE SEQUENCE</scope>
    <source>
        <strain evidence="4">Expedition CK06-06</strain>
    </source>
</reference>
<organism evidence="4">
    <name type="scientific">marine sediment metagenome</name>
    <dbReference type="NCBI Taxonomy" id="412755"/>
    <lineage>
        <taxon>unclassified sequences</taxon>
        <taxon>metagenomes</taxon>
        <taxon>ecological metagenomes</taxon>
    </lineage>
</organism>
<keyword evidence="2" id="KW-0812">Transmembrane</keyword>
<feature type="coiled-coil region" evidence="1">
    <location>
        <begin position="174"/>
        <end position="208"/>
    </location>
</feature>
<dbReference type="InterPro" id="IPR003356">
    <property type="entry name" value="DNA_methylase_A-5"/>
</dbReference>
<keyword evidence="2" id="KW-0472">Membrane</keyword>
<keyword evidence="1" id="KW-0175">Coiled coil</keyword>
<protein>
    <recommendedName>
        <fullName evidence="3">DNA methylase adenine-specific domain-containing protein</fullName>
    </recommendedName>
</protein>
<evidence type="ECO:0000256" key="2">
    <source>
        <dbReference type="SAM" id="Phobius"/>
    </source>
</evidence>
<feature type="domain" description="DNA methylase adenine-specific" evidence="3">
    <location>
        <begin position="1"/>
        <end position="172"/>
    </location>
</feature>
<dbReference type="InterPro" id="IPR052916">
    <property type="entry name" value="Type-I_RE_MTase_Subunit"/>
</dbReference>
<dbReference type="Pfam" id="PF02384">
    <property type="entry name" value="N6_Mtase"/>
    <property type="match status" value="1"/>
</dbReference>
<dbReference type="GO" id="GO:0003677">
    <property type="term" value="F:DNA binding"/>
    <property type="evidence" value="ECO:0007669"/>
    <property type="project" value="InterPro"/>
</dbReference>
<evidence type="ECO:0000313" key="4">
    <source>
        <dbReference type="EMBL" id="GAJ09969.1"/>
    </source>
</evidence>
<dbReference type="PANTHER" id="PTHR42998">
    <property type="entry name" value="TYPE I RESTRICTION ENZYME HINDVIIP M PROTEIN-RELATED"/>
    <property type="match status" value="1"/>
</dbReference>
<dbReference type="InterPro" id="IPR029063">
    <property type="entry name" value="SAM-dependent_MTases_sf"/>
</dbReference>
<evidence type="ECO:0000256" key="1">
    <source>
        <dbReference type="SAM" id="Coils"/>
    </source>
</evidence>
<feature type="non-terminal residue" evidence="4">
    <location>
        <position position="1"/>
    </location>
</feature>
<comment type="caution">
    <text evidence="4">The sequence shown here is derived from an EMBL/GenBank/DDBJ whole genome shotgun (WGS) entry which is preliminary data.</text>
</comment>
<feature type="transmembrane region" description="Helical" evidence="2">
    <location>
        <begin position="45"/>
        <end position="66"/>
    </location>
</feature>
<dbReference type="Gene3D" id="3.40.50.150">
    <property type="entry name" value="Vaccinia Virus protein VP39"/>
    <property type="match status" value="1"/>
</dbReference>